<evidence type="ECO:0000313" key="2">
    <source>
        <dbReference type="EMBL" id="CAJ60602.1"/>
    </source>
</evidence>
<dbReference type="AlphaFoldDB" id="Q0RPD0"/>
<gene>
    <name evidence="2" type="ordered locus">FRAAL1953</name>
</gene>
<dbReference type="STRING" id="326424.FRAAL1953"/>
<dbReference type="KEGG" id="fal:FRAAL1953"/>
<evidence type="ECO:0000256" key="1">
    <source>
        <dbReference type="SAM" id="MobiDB-lite"/>
    </source>
</evidence>
<dbReference type="EMBL" id="CT573213">
    <property type="protein sequence ID" value="CAJ60602.1"/>
    <property type="molecule type" value="Genomic_DNA"/>
</dbReference>
<feature type="compositionally biased region" description="Pro residues" evidence="1">
    <location>
        <begin position="41"/>
        <end position="52"/>
    </location>
</feature>
<dbReference type="HOGENOM" id="CLU_2649192_0_0_11"/>
<proteinExistence type="predicted"/>
<feature type="compositionally biased region" description="Basic residues" evidence="1">
    <location>
        <begin position="55"/>
        <end position="76"/>
    </location>
</feature>
<organism evidence="2 3">
    <name type="scientific">Frankia alni (strain DSM 45986 / CECT 9034 / ACN14a)</name>
    <dbReference type="NCBI Taxonomy" id="326424"/>
    <lineage>
        <taxon>Bacteria</taxon>
        <taxon>Bacillati</taxon>
        <taxon>Actinomycetota</taxon>
        <taxon>Actinomycetes</taxon>
        <taxon>Frankiales</taxon>
        <taxon>Frankiaceae</taxon>
        <taxon>Frankia</taxon>
    </lineage>
</organism>
<name>Q0RPD0_FRAAA</name>
<accession>Q0RPD0</accession>
<reference evidence="2 3" key="1">
    <citation type="journal article" date="2007" name="Genome Res.">
        <title>Genome characteristics of facultatively symbiotic Frankia sp. strains reflect host range and host plant biogeography.</title>
        <authorList>
            <person name="Normand P."/>
            <person name="Lapierre P."/>
            <person name="Tisa L.S."/>
            <person name="Gogarten J.P."/>
            <person name="Alloisio N."/>
            <person name="Bagnarol E."/>
            <person name="Bassi C.A."/>
            <person name="Berry A.M."/>
            <person name="Bickhart D.M."/>
            <person name="Choisne N."/>
            <person name="Couloux A."/>
            <person name="Cournoyer B."/>
            <person name="Cruveiller S."/>
            <person name="Daubin V."/>
            <person name="Demange N."/>
            <person name="Francino M.P."/>
            <person name="Goltsman E."/>
            <person name="Huang Y."/>
            <person name="Kopp O.R."/>
            <person name="Labarre L."/>
            <person name="Lapidus A."/>
            <person name="Lavire C."/>
            <person name="Marechal J."/>
            <person name="Martinez M."/>
            <person name="Mastronunzio J.E."/>
            <person name="Mullin B.C."/>
            <person name="Niemann J."/>
            <person name="Pujic P."/>
            <person name="Rawnsley T."/>
            <person name="Rouy Z."/>
            <person name="Schenowitz C."/>
            <person name="Sellstedt A."/>
            <person name="Tavares F."/>
            <person name="Tomkins J.P."/>
            <person name="Vallenet D."/>
            <person name="Valverde C."/>
            <person name="Wall L.G."/>
            <person name="Wang Y."/>
            <person name="Medigue C."/>
            <person name="Benson D.R."/>
        </authorList>
    </citation>
    <scope>NUCLEOTIDE SEQUENCE [LARGE SCALE GENOMIC DNA]</scope>
    <source>
        <strain evidence="3">DSM 45986 / CECT 9034 / ACN14a</strain>
    </source>
</reference>
<dbReference type="Proteomes" id="UP000000657">
    <property type="component" value="Chromosome"/>
</dbReference>
<keyword evidence="3" id="KW-1185">Reference proteome</keyword>
<feature type="region of interest" description="Disordered" evidence="1">
    <location>
        <begin position="1"/>
        <end position="76"/>
    </location>
</feature>
<sequence length="76" mass="7993">MNLRFGLGAADAPAPGRNGHHLLPGPVLPAVARPSGRRGARPPPTDAGPAPPVIRRIRRVGGPRSVPRRSSRRASR</sequence>
<evidence type="ECO:0000313" key="3">
    <source>
        <dbReference type="Proteomes" id="UP000000657"/>
    </source>
</evidence>
<protein>
    <submittedName>
        <fullName evidence="2">Uncharacterized protein</fullName>
    </submittedName>
</protein>